<gene>
    <name evidence="4" type="ORF">AFUS01_LOCUS45173</name>
</gene>
<comment type="caution">
    <text evidence="4">The sequence shown here is derived from an EMBL/GenBank/DDBJ whole genome shotgun (WGS) entry which is preliminary data.</text>
</comment>
<dbReference type="GO" id="GO:0030170">
    <property type="term" value="F:pyridoxal phosphate binding"/>
    <property type="evidence" value="ECO:0007669"/>
    <property type="project" value="InterPro"/>
</dbReference>
<evidence type="ECO:0000256" key="1">
    <source>
        <dbReference type="ARBA" id="ARBA00001933"/>
    </source>
</evidence>
<dbReference type="GO" id="GO:0005737">
    <property type="term" value="C:cytoplasm"/>
    <property type="evidence" value="ECO:0007669"/>
    <property type="project" value="TreeGrafter"/>
</dbReference>
<proteinExistence type="predicted"/>
<evidence type="ECO:0008006" key="6">
    <source>
        <dbReference type="Google" id="ProtNLM"/>
    </source>
</evidence>
<dbReference type="PANTHER" id="PTHR45677:SF10">
    <property type="entry name" value="GLUTAMATE DECARBOXYLASE"/>
    <property type="match status" value="1"/>
</dbReference>
<dbReference type="OrthoDB" id="392571at2759"/>
<keyword evidence="2" id="KW-0456">Lyase</keyword>
<evidence type="ECO:0000256" key="2">
    <source>
        <dbReference type="ARBA" id="ARBA00022793"/>
    </source>
</evidence>
<keyword evidence="2" id="KW-0210">Decarboxylase</keyword>
<accession>A0A8J2LQS6</accession>
<organism evidence="4 5">
    <name type="scientific">Allacma fusca</name>
    <dbReference type="NCBI Taxonomy" id="39272"/>
    <lineage>
        <taxon>Eukaryota</taxon>
        <taxon>Metazoa</taxon>
        <taxon>Ecdysozoa</taxon>
        <taxon>Arthropoda</taxon>
        <taxon>Hexapoda</taxon>
        <taxon>Collembola</taxon>
        <taxon>Symphypleona</taxon>
        <taxon>Sminthuridae</taxon>
        <taxon>Allacma</taxon>
    </lineage>
</organism>
<keyword evidence="3" id="KW-0663">Pyridoxal phosphate</keyword>
<dbReference type="InterPro" id="IPR002129">
    <property type="entry name" value="PyrdxlP-dep_de-COase"/>
</dbReference>
<dbReference type="Proteomes" id="UP000708208">
    <property type="component" value="Unassembled WGS sequence"/>
</dbReference>
<dbReference type="EMBL" id="CAJVCH010570782">
    <property type="protein sequence ID" value="CAG7835856.1"/>
    <property type="molecule type" value="Genomic_DNA"/>
</dbReference>
<dbReference type="Pfam" id="PF00282">
    <property type="entry name" value="Pyridoxal_deC"/>
    <property type="match status" value="1"/>
</dbReference>
<sequence length="567" mass="64775">MNRAFSHFLRGIKFRASGFTFPVQNFGTNGKTPIIPGTWTGLRIPPVRQFTKTSLVLNKVDRGKNVDIGKRLYQDLLPWDNDGNKATQEFLQRVFLILMDFINQTNDRNSKVVDFHQPDDLLKLINLNLPNDPKTLDQVLNDFSASLNYVVKAGHPNYYTELACGLDTIAMAGEWLIATSNCNMFTYEVSPVFIIMEDIVLRKMREIIGYPDGNGDSIFAPDTLLANLYAVLAARFTKFPASKAQGVRKTGTQLCMFTSEHSQTTLKSCAMITGLGTNNCIMVPTDDRGKMIPSELEKLIRNSQVKGMDPFFVNCTAGTTMYGAFDPINEIADVCERYNLWLHVNASWGGATLLSKKYRHPRMTGIERAHSITWSPHYMMATTRQCSTIHFRMPDLLNRCNSLSAQYLFQRDKFYDIQYDTGDKVIQCGRHNDVFKLWLQWRAKGTSGLGKHVDHQMEMNQYLLERMRSMPEKFHLVVPYPEYVNACFWYVPKRLQSMRHGKERETLLGEVSSVIKRRMMNKGSLMLNCARKGNNAYFFEAVISNPGVEKADLDFLIEELDRLGKDL</sequence>
<evidence type="ECO:0000313" key="4">
    <source>
        <dbReference type="EMBL" id="CAG7835856.1"/>
    </source>
</evidence>
<dbReference type="PANTHER" id="PTHR45677">
    <property type="entry name" value="GLUTAMATE DECARBOXYLASE-RELATED"/>
    <property type="match status" value="1"/>
</dbReference>
<evidence type="ECO:0000313" key="5">
    <source>
        <dbReference type="Proteomes" id="UP000708208"/>
    </source>
</evidence>
<evidence type="ECO:0000256" key="3">
    <source>
        <dbReference type="ARBA" id="ARBA00022898"/>
    </source>
</evidence>
<dbReference type="GO" id="GO:0009449">
    <property type="term" value="P:gamma-aminobutyric acid biosynthetic process"/>
    <property type="evidence" value="ECO:0007669"/>
    <property type="project" value="TreeGrafter"/>
</dbReference>
<protein>
    <recommendedName>
        <fullName evidence="6">Glutamate decarboxylase</fullName>
    </recommendedName>
</protein>
<comment type="cofactor">
    <cofactor evidence="1">
        <name>pyridoxal 5'-phosphate</name>
        <dbReference type="ChEBI" id="CHEBI:597326"/>
    </cofactor>
</comment>
<name>A0A8J2LQS6_9HEXA</name>
<dbReference type="GO" id="GO:0004351">
    <property type="term" value="F:glutamate decarboxylase activity"/>
    <property type="evidence" value="ECO:0007669"/>
    <property type="project" value="TreeGrafter"/>
</dbReference>
<reference evidence="4" key="1">
    <citation type="submission" date="2021-06" db="EMBL/GenBank/DDBJ databases">
        <authorList>
            <person name="Hodson N. C."/>
            <person name="Mongue J. A."/>
            <person name="Jaron S. K."/>
        </authorList>
    </citation>
    <scope>NUCLEOTIDE SEQUENCE</scope>
</reference>
<keyword evidence="5" id="KW-1185">Reference proteome</keyword>
<dbReference type="AlphaFoldDB" id="A0A8J2LQS6"/>